<keyword evidence="3" id="KW-0998">Cell outer membrane</keyword>
<dbReference type="InterPro" id="IPR037066">
    <property type="entry name" value="Plug_dom_sf"/>
</dbReference>
<dbReference type="SUPFAM" id="SSF56935">
    <property type="entry name" value="Porins"/>
    <property type="match status" value="1"/>
</dbReference>
<evidence type="ECO:0000313" key="7">
    <source>
        <dbReference type="Proteomes" id="UP000184287"/>
    </source>
</evidence>
<name>A0A1M5HP31_9SPHI</name>
<dbReference type="InterPro" id="IPR036942">
    <property type="entry name" value="Beta-barrel_TonB_sf"/>
</dbReference>
<evidence type="ECO:0000259" key="5">
    <source>
        <dbReference type="Pfam" id="PF14905"/>
    </source>
</evidence>
<organism evidence="6 7">
    <name type="scientific">Pedobacter caeni</name>
    <dbReference type="NCBI Taxonomy" id="288992"/>
    <lineage>
        <taxon>Bacteria</taxon>
        <taxon>Pseudomonadati</taxon>
        <taxon>Bacteroidota</taxon>
        <taxon>Sphingobacteriia</taxon>
        <taxon>Sphingobacteriales</taxon>
        <taxon>Sphingobacteriaceae</taxon>
        <taxon>Pedobacter</taxon>
    </lineage>
</organism>
<dbReference type="Pfam" id="PF14905">
    <property type="entry name" value="OMP_b-brl_3"/>
    <property type="match status" value="1"/>
</dbReference>
<dbReference type="SUPFAM" id="SSF49464">
    <property type="entry name" value="Carboxypeptidase regulatory domain-like"/>
    <property type="match status" value="1"/>
</dbReference>
<feature type="chain" id="PRO_5012544846" evidence="4">
    <location>
        <begin position="21"/>
        <end position="889"/>
    </location>
</feature>
<dbReference type="EMBL" id="FQUQ01000004">
    <property type="protein sequence ID" value="SHG17677.1"/>
    <property type="molecule type" value="Genomic_DNA"/>
</dbReference>
<proteinExistence type="predicted"/>
<evidence type="ECO:0000256" key="1">
    <source>
        <dbReference type="ARBA" id="ARBA00004442"/>
    </source>
</evidence>
<dbReference type="Pfam" id="PF13620">
    <property type="entry name" value="CarboxypepD_reg"/>
    <property type="match status" value="1"/>
</dbReference>
<comment type="subcellular location">
    <subcellularLocation>
        <location evidence="1">Cell outer membrane</location>
    </subcellularLocation>
</comment>
<evidence type="ECO:0000256" key="3">
    <source>
        <dbReference type="ARBA" id="ARBA00023237"/>
    </source>
</evidence>
<dbReference type="Gene3D" id="2.170.130.10">
    <property type="entry name" value="TonB-dependent receptor, plug domain"/>
    <property type="match status" value="1"/>
</dbReference>
<keyword evidence="7" id="KW-1185">Reference proteome</keyword>
<keyword evidence="6" id="KW-0675">Receptor</keyword>
<dbReference type="Gene3D" id="2.40.170.20">
    <property type="entry name" value="TonB-dependent receptor, beta-barrel domain"/>
    <property type="match status" value="1"/>
</dbReference>
<dbReference type="Gene3D" id="2.60.40.1120">
    <property type="entry name" value="Carboxypeptidase-like, regulatory domain"/>
    <property type="match status" value="1"/>
</dbReference>
<dbReference type="PANTHER" id="PTHR40980">
    <property type="entry name" value="PLUG DOMAIN-CONTAINING PROTEIN"/>
    <property type="match status" value="1"/>
</dbReference>
<keyword evidence="4" id="KW-0732">Signal</keyword>
<accession>A0A1M5HP31</accession>
<protein>
    <submittedName>
        <fullName evidence="6">Outer membrane receptor proteins, mostly Fe transport</fullName>
    </submittedName>
</protein>
<dbReference type="InterPro" id="IPR008969">
    <property type="entry name" value="CarboxyPept-like_regulatory"/>
</dbReference>
<reference evidence="7" key="1">
    <citation type="submission" date="2016-11" db="EMBL/GenBank/DDBJ databases">
        <authorList>
            <person name="Varghese N."/>
            <person name="Submissions S."/>
        </authorList>
    </citation>
    <scope>NUCLEOTIDE SEQUENCE [LARGE SCALE GENOMIC DNA]</scope>
    <source>
        <strain evidence="7">DSM 16990</strain>
    </source>
</reference>
<keyword evidence="2" id="KW-0472">Membrane</keyword>
<evidence type="ECO:0000313" key="6">
    <source>
        <dbReference type="EMBL" id="SHG17677.1"/>
    </source>
</evidence>
<dbReference type="Proteomes" id="UP000184287">
    <property type="component" value="Unassembled WGS sequence"/>
</dbReference>
<dbReference type="AlphaFoldDB" id="A0A1M5HP31"/>
<feature type="signal peptide" evidence="4">
    <location>
        <begin position="1"/>
        <end position="20"/>
    </location>
</feature>
<sequence>MKKIISFLALLLFFSSGIYAFSLKKTSPVPLAEALKKISEHYKINFLYEEINVSKKTVEFNPQLLKEEKLTKVLEQLLGPLSLSWYAIDARNYAIYPTKIGKAVATPFKPDSLTTGKIKGRVQDQQYLPLQFSTISLLHAKDSTVSASTLTDTAGVYVFPAIEAGRYLVRTDLMGYRPAYSKSFQLNKNEEAIVETLLMGTYSQTLKEVKITAGKALIEMKTDRLVMNVENSALASGNSVQLLRSAPFVRVGSDNSVSLQGKKTMIMIDNRPVPENTVTFILQSLPAGNISKVELITSPSAKYDAAYGAVINITTKKSEVEGLTGNINLDGSTGKYSQAVTNGMLTYKNKGLTVYGAAGETIEQNFFSNNAERILRANETPEVLGYNWHRISNNKITTFQGGTELAIGKDQTIGALAEGIIYDSKGPWPTINTFKKLGGPVDSILYTNANFNLDLSTYNYHLNYHLLADSGKNELSILGTYTPFQRKLFQSFPSQLNRPDGTAINTPQTYEMTNTTALNFYLGQVDYTHTFDKQLKLETGIKYQHVNSRSTIDYQLETNGQMHNVPEYSSKNKLKESIAGAYGILSKDWEKDKLQLGIRVENTQATFADNVSQEYFNIFPTLLYQHTINTQHNFSLSYKRTISRAPYNELVPYTVYLNKYTIEQGNPALKPEFDDIYTLSTNIKKLNIALSYTSAKNMSALLPTKQDYITKVNYASRQNLDPSYDLSMYVYFPLRINSWWEIQNSGTPIGYNKVHGKVFNEPYHLSAFHSDFKSSHIFKLSEIIKLQVDAYYWTPYVQVLANFSGYKNVDAALMLDLFGGKGQLRIAGNQLIFKRNDFRQRSDFGNYSQRDMINTDSKRVSIGFNYKFGKTKIKSPDKKLGNDESMRRL</sequence>
<gene>
    <name evidence="6" type="ORF">SAMN04488522_104746</name>
</gene>
<dbReference type="InterPro" id="IPR041700">
    <property type="entry name" value="OMP_b-brl_3"/>
</dbReference>
<dbReference type="STRING" id="288992.SAMN04488522_104746"/>
<dbReference type="GO" id="GO:0009279">
    <property type="term" value="C:cell outer membrane"/>
    <property type="evidence" value="ECO:0007669"/>
    <property type="project" value="UniProtKB-SubCell"/>
</dbReference>
<evidence type="ECO:0000256" key="2">
    <source>
        <dbReference type="ARBA" id="ARBA00023136"/>
    </source>
</evidence>
<dbReference type="PANTHER" id="PTHR40980:SF4">
    <property type="entry name" value="TONB-DEPENDENT RECEPTOR-LIKE BETA-BARREL DOMAIN-CONTAINING PROTEIN"/>
    <property type="match status" value="1"/>
</dbReference>
<evidence type="ECO:0000256" key="4">
    <source>
        <dbReference type="SAM" id="SignalP"/>
    </source>
</evidence>
<dbReference type="OrthoDB" id="719274at2"/>
<dbReference type="RefSeq" id="WP_073233508.1">
    <property type="nucleotide sequence ID" value="NZ_FQUQ01000004.1"/>
</dbReference>
<feature type="domain" description="Outer membrane protein beta-barrel" evidence="5">
    <location>
        <begin position="469"/>
        <end position="866"/>
    </location>
</feature>